<protein>
    <submittedName>
        <fullName evidence="1">Uncharacterized protein</fullName>
    </submittedName>
</protein>
<organism evidence="1 2">
    <name type="scientific">Sesamum alatum</name>
    <dbReference type="NCBI Taxonomy" id="300844"/>
    <lineage>
        <taxon>Eukaryota</taxon>
        <taxon>Viridiplantae</taxon>
        <taxon>Streptophyta</taxon>
        <taxon>Embryophyta</taxon>
        <taxon>Tracheophyta</taxon>
        <taxon>Spermatophyta</taxon>
        <taxon>Magnoliopsida</taxon>
        <taxon>eudicotyledons</taxon>
        <taxon>Gunneridae</taxon>
        <taxon>Pentapetalae</taxon>
        <taxon>asterids</taxon>
        <taxon>lamiids</taxon>
        <taxon>Lamiales</taxon>
        <taxon>Pedaliaceae</taxon>
        <taxon>Sesamum</taxon>
    </lineage>
</organism>
<reference evidence="1" key="2">
    <citation type="journal article" date="2024" name="Plant">
        <title>Genomic evolution and insights into agronomic trait innovations of Sesamum species.</title>
        <authorList>
            <person name="Miao H."/>
            <person name="Wang L."/>
            <person name="Qu L."/>
            <person name="Liu H."/>
            <person name="Sun Y."/>
            <person name="Le M."/>
            <person name="Wang Q."/>
            <person name="Wei S."/>
            <person name="Zheng Y."/>
            <person name="Lin W."/>
            <person name="Duan Y."/>
            <person name="Cao H."/>
            <person name="Xiong S."/>
            <person name="Wang X."/>
            <person name="Wei L."/>
            <person name="Li C."/>
            <person name="Ma Q."/>
            <person name="Ju M."/>
            <person name="Zhao R."/>
            <person name="Li G."/>
            <person name="Mu C."/>
            <person name="Tian Q."/>
            <person name="Mei H."/>
            <person name="Zhang T."/>
            <person name="Gao T."/>
            <person name="Zhang H."/>
        </authorList>
    </citation>
    <scope>NUCLEOTIDE SEQUENCE</scope>
    <source>
        <strain evidence="1">3651</strain>
    </source>
</reference>
<sequence length="113" mass="12776">MFRLQSFRLVSPASCLAPFLEGRSIAAVVTPPALEVTPPAFFPRRFMGTSPPPPYENNVFLNRNCWEKRFGPTAGFPNHNPFWAWTCVIDFGLKNIKIQRAIAAIRLGHYDVL</sequence>
<dbReference type="Proteomes" id="UP001293254">
    <property type="component" value="Unassembled WGS sequence"/>
</dbReference>
<proteinExistence type="predicted"/>
<accession>A0AAE2C834</accession>
<dbReference type="AlphaFoldDB" id="A0AAE2C834"/>
<reference evidence="1" key="1">
    <citation type="submission" date="2020-06" db="EMBL/GenBank/DDBJ databases">
        <authorList>
            <person name="Li T."/>
            <person name="Hu X."/>
            <person name="Zhang T."/>
            <person name="Song X."/>
            <person name="Zhang H."/>
            <person name="Dai N."/>
            <person name="Sheng W."/>
            <person name="Hou X."/>
            <person name="Wei L."/>
        </authorList>
    </citation>
    <scope>NUCLEOTIDE SEQUENCE</scope>
    <source>
        <strain evidence="1">3651</strain>
        <tissue evidence="1">Leaf</tissue>
    </source>
</reference>
<evidence type="ECO:0000313" key="2">
    <source>
        <dbReference type="Proteomes" id="UP001293254"/>
    </source>
</evidence>
<gene>
    <name evidence="1" type="ORF">Salat_2898800</name>
</gene>
<keyword evidence="2" id="KW-1185">Reference proteome</keyword>
<evidence type="ECO:0000313" key="1">
    <source>
        <dbReference type="EMBL" id="KAK4412517.1"/>
    </source>
</evidence>
<dbReference type="EMBL" id="JACGWO010000013">
    <property type="protein sequence ID" value="KAK4412517.1"/>
    <property type="molecule type" value="Genomic_DNA"/>
</dbReference>
<comment type="caution">
    <text evidence="1">The sequence shown here is derived from an EMBL/GenBank/DDBJ whole genome shotgun (WGS) entry which is preliminary data.</text>
</comment>
<name>A0AAE2C834_9LAMI</name>